<sequence length="344" mass="38493">MTKAIVEPLLQWYDEGHRDLPWRREAAPYRVWVSEIMLQQTRVEAVRGYYERWMQAFPDVRALAAADEAQVLKLWEGLGYYSRARNLHRAAQLVCERYGGTLPADYEALLALPGVGEYTAGAVASIGFGLRVPAVDGNVLRVAARLNDDFMPITDAKQKKRTTGHFSEITPEDRPGDFNQSLMELGATVCLPNGAPRCGSCPVQHLCLGYHHGHAEILPVRAAKRARRIEERTVLLVRCGEEVGIRRRPKTGLLAGLWELPSLEGKTGANELRARLSARGWQVEKLLSLRGAKHVFTHVEWHMSGFEVTLAEKPEGLTFVTPQALRESYALPSAFRAFLSVLEE</sequence>
<evidence type="ECO:0000256" key="1">
    <source>
        <dbReference type="ARBA" id="ARBA00000843"/>
    </source>
</evidence>
<keyword evidence="7 13" id="KW-0227">DNA damage</keyword>
<keyword evidence="10" id="KW-0411">Iron-sulfur</keyword>
<dbReference type="InterPro" id="IPR044298">
    <property type="entry name" value="MIG/MutY"/>
</dbReference>
<keyword evidence="11" id="KW-0234">DNA repair</keyword>
<dbReference type="InterPro" id="IPR023170">
    <property type="entry name" value="HhH_base_excis_C"/>
</dbReference>
<proteinExistence type="inferred from homology"/>
<dbReference type="InterPro" id="IPR003265">
    <property type="entry name" value="HhH-GPD_domain"/>
</dbReference>
<dbReference type="Gene3D" id="1.10.1670.10">
    <property type="entry name" value="Helix-hairpin-Helix base-excision DNA repair enzymes (C-terminal)"/>
    <property type="match status" value="1"/>
</dbReference>
<dbReference type="NCBIfam" id="TIGR01084">
    <property type="entry name" value="mutY"/>
    <property type="match status" value="1"/>
</dbReference>
<dbReference type="InterPro" id="IPR004036">
    <property type="entry name" value="Endonuclease-III-like_CS2"/>
</dbReference>
<dbReference type="Pfam" id="PF00633">
    <property type="entry name" value="HHH"/>
    <property type="match status" value="1"/>
</dbReference>
<keyword evidence="16" id="KW-1185">Reference proteome</keyword>
<evidence type="ECO:0000313" key="16">
    <source>
        <dbReference type="Proteomes" id="UP000641741"/>
    </source>
</evidence>
<name>A0ABR7GJF9_9FIRM</name>
<dbReference type="CDD" id="cd03431">
    <property type="entry name" value="NUDIX_DNA_Glycosylase_C-MutY"/>
    <property type="match status" value="1"/>
</dbReference>
<evidence type="ECO:0000256" key="3">
    <source>
        <dbReference type="ARBA" id="ARBA00012045"/>
    </source>
</evidence>
<dbReference type="InterPro" id="IPR029119">
    <property type="entry name" value="MutY_C"/>
</dbReference>
<evidence type="ECO:0000256" key="10">
    <source>
        <dbReference type="ARBA" id="ARBA00023014"/>
    </source>
</evidence>
<feature type="domain" description="HhH-GPD" evidence="14">
    <location>
        <begin position="37"/>
        <end position="188"/>
    </location>
</feature>
<keyword evidence="9 13" id="KW-0408">Iron</keyword>
<evidence type="ECO:0000256" key="8">
    <source>
        <dbReference type="ARBA" id="ARBA00022801"/>
    </source>
</evidence>
<dbReference type="InterPro" id="IPR011257">
    <property type="entry name" value="DNA_glycosylase"/>
</dbReference>
<dbReference type="CDD" id="cd00056">
    <property type="entry name" value="ENDO3c"/>
    <property type="match status" value="1"/>
</dbReference>
<comment type="function">
    <text evidence="13">Adenine glycosylase active on G-A mispairs.</text>
</comment>
<keyword evidence="5" id="KW-0004">4Fe-4S</keyword>
<comment type="cofactor">
    <cofactor evidence="13">
        <name>[4Fe-4S] cluster</name>
        <dbReference type="ChEBI" id="CHEBI:49883"/>
    </cofactor>
    <text evidence="13">Binds 1 [4Fe-4S] cluster.</text>
</comment>
<evidence type="ECO:0000259" key="14">
    <source>
        <dbReference type="SMART" id="SM00478"/>
    </source>
</evidence>
<keyword evidence="6" id="KW-0479">Metal-binding</keyword>
<evidence type="ECO:0000256" key="9">
    <source>
        <dbReference type="ARBA" id="ARBA00023004"/>
    </source>
</evidence>
<comment type="catalytic activity">
    <reaction evidence="1 13">
        <text>Hydrolyzes free adenine bases from 7,8-dihydro-8-oxoguanine:adenine mismatched double-stranded DNA, leaving an apurinic site.</text>
        <dbReference type="EC" id="3.2.2.31"/>
    </reaction>
</comment>
<dbReference type="EMBL" id="JACOPK010000001">
    <property type="protein sequence ID" value="MBC5694429.1"/>
    <property type="molecule type" value="Genomic_DNA"/>
</dbReference>
<dbReference type="PANTHER" id="PTHR42944">
    <property type="entry name" value="ADENINE DNA GLYCOSYLASE"/>
    <property type="match status" value="1"/>
</dbReference>
<dbReference type="Gene3D" id="1.10.340.30">
    <property type="entry name" value="Hypothetical protein, domain 2"/>
    <property type="match status" value="1"/>
</dbReference>
<evidence type="ECO:0000256" key="11">
    <source>
        <dbReference type="ARBA" id="ARBA00023204"/>
    </source>
</evidence>
<dbReference type="Proteomes" id="UP000641741">
    <property type="component" value="Unassembled WGS sequence"/>
</dbReference>
<dbReference type="InterPro" id="IPR015797">
    <property type="entry name" value="NUDIX_hydrolase-like_dom_sf"/>
</dbReference>
<evidence type="ECO:0000256" key="4">
    <source>
        <dbReference type="ARBA" id="ARBA00022023"/>
    </source>
</evidence>
<dbReference type="Gene3D" id="3.90.79.10">
    <property type="entry name" value="Nucleoside Triphosphate Pyrophosphohydrolase"/>
    <property type="match status" value="1"/>
</dbReference>
<keyword evidence="12 13" id="KW-0326">Glycosidase</keyword>
<dbReference type="PROSITE" id="PS01155">
    <property type="entry name" value="ENDONUCLEASE_III_2"/>
    <property type="match status" value="1"/>
</dbReference>
<dbReference type="SUPFAM" id="SSF48150">
    <property type="entry name" value="DNA-glycosylase"/>
    <property type="match status" value="1"/>
</dbReference>
<dbReference type="InterPro" id="IPR005760">
    <property type="entry name" value="A/G_AdeGlyc_MutY"/>
</dbReference>
<evidence type="ECO:0000256" key="5">
    <source>
        <dbReference type="ARBA" id="ARBA00022485"/>
    </source>
</evidence>
<accession>A0ABR7GJF9</accession>
<dbReference type="Pfam" id="PF14815">
    <property type="entry name" value="NUDIX_4"/>
    <property type="match status" value="1"/>
</dbReference>
<dbReference type="SUPFAM" id="SSF55811">
    <property type="entry name" value="Nudix"/>
    <property type="match status" value="1"/>
</dbReference>
<dbReference type="PANTHER" id="PTHR42944:SF1">
    <property type="entry name" value="ADENINE DNA GLYCOSYLASE"/>
    <property type="match status" value="1"/>
</dbReference>
<evidence type="ECO:0000256" key="6">
    <source>
        <dbReference type="ARBA" id="ARBA00022723"/>
    </source>
</evidence>
<evidence type="ECO:0000256" key="7">
    <source>
        <dbReference type="ARBA" id="ARBA00022763"/>
    </source>
</evidence>
<protein>
    <recommendedName>
        <fullName evidence="4 13">Adenine DNA glycosylase</fullName>
        <ecNumber evidence="3 13">3.2.2.31</ecNumber>
    </recommendedName>
</protein>
<comment type="caution">
    <text evidence="15">The sequence shown here is derived from an EMBL/GenBank/DDBJ whole genome shotgun (WGS) entry which is preliminary data.</text>
</comment>
<dbReference type="EC" id="3.2.2.31" evidence="3 13"/>
<dbReference type="RefSeq" id="WP_186968970.1">
    <property type="nucleotide sequence ID" value="NZ_JACOPK010000001.1"/>
</dbReference>
<comment type="similarity">
    <text evidence="2 13">Belongs to the Nth/MutY family.</text>
</comment>
<organism evidence="15 16">
    <name type="scientific">Agathobaculum hominis</name>
    <dbReference type="NCBI Taxonomy" id="2763014"/>
    <lineage>
        <taxon>Bacteria</taxon>
        <taxon>Bacillati</taxon>
        <taxon>Bacillota</taxon>
        <taxon>Clostridia</taxon>
        <taxon>Eubacteriales</taxon>
        <taxon>Butyricicoccaceae</taxon>
        <taxon>Agathobaculum</taxon>
    </lineage>
</organism>
<keyword evidence="8" id="KW-0378">Hydrolase</keyword>
<dbReference type="Pfam" id="PF00730">
    <property type="entry name" value="HhH-GPD"/>
    <property type="match status" value="1"/>
</dbReference>
<evidence type="ECO:0000256" key="13">
    <source>
        <dbReference type="RuleBase" id="RU365096"/>
    </source>
</evidence>
<reference evidence="15 16" key="1">
    <citation type="submission" date="2020-08" db="EMBL/GenBank/DDBJ databases">
        <title>Genome public.</title>
        <authorList>
            <person name="Liu C."/>
            <person name="Sun Q."/>
        </authorList>
    </citation>
    <scope>NUCLEOTIDE SEQUENCE [LARGE SCALE GENOMIC DNA]</scope>
    <source>
        <strain evidence="15 16">M2</strain>
    </source>
</reference>
<evidence type="ECO:0000313" key="15">
    <source>
        <dbReference type="EMBL" id="MBC5694429.1"/>
    </source>
</evidence>
<dbReference type="SMART" id="SM00478">
    <property type="entry name" value="ENDO3c"/>
    <property type="match status" value="1"/>
</dbReference>
<evidence type="ECO:0000256" key="12">
    <source>
        <dbReference type="ARBA" id="ARBA00023295"/>
    </source>
</evidence>
<evidence type="ECO:0000256" key="2">
    <source>
        <dbReference type="ARBA" id="ARBA00008343"/>
    </source>
</evidence>
<gene>
    <name evidence="15" type="primary">mutY</name>
    <name evidence="15" type="ORF">H8S02_00450</name>
</gene>
<dbReference type="InterPro" id="IPR000445">
    <property type="entry name" value="HhH_motif"/>
</dbReference>